<dbReference type="EMBL" id="JAGSOY010000067">
    <property type="protein sequence ID" value="MBU2713239.1"/>
    <property type="molecule type" value="Genomic_DNA"/>
</dbReference>
<dbReference type="SUPFAM" id="SSF53474">
    <property type="entry name" value="alpha/beta-Hydrolases"/>
    <property type="match status" value="1"/>
</dbReference>
<evidence type="ECO:0008006" key="4">
    <source>
        <dbReference type="Google" id="ProtNLM"/>
    </source>
</evidence>
<name>A0ABS5ZGP7_9GAMM</name>
<dbReference type="Gene3D" id="3.40.50.1820">
    <property type="entry name" value="alpha/beta hydrolase"/>
    <property type="match status" value="1"/>
</dbReference>
<proteinExistence type="predicted"/>
<dbReference type="InterPro" id="IPR029058">
    <property type="entry name" value="AB_hydrolase_fold"/>
</dbReference>
<dbReference type="RefSeq" id="WP_215821527.1">
    <property type="nucleotide sequence ID" value="NZ_JAGSOY010000067.1"/>
</dbReference>
<reference evidence="2 3" key="1">
    <citation type="submission" date="2021-04" db="EMBL/GenBank/DDBJ databases">
        <authorList>
            <person name="Pira H."/>
            <person name="Risdian C."/>
            <person name="Wink J."/>
        </authorList>
    </citation>
    <scope>NUCLEOTIDE SEQUENCE [LARGE SCALE GENOMIC DNA]</scope>
    <source>
        <strain evidence="2 3">WH53</strain>
    </source>
</reference>
<organism evidence="2 3">
    <name type="scientific">Zooshikella harenae</name>
    <dbReference type="NCBI Taxonomy" id="2827238"/>
    <lineage>
        <taxon>Bacteria</taxon>
        <taxon>Pseudomonadati</taxon>
        <taxon>Pseudomonadota</taxon>
        <taxon>Gammaproteobacteria</taxon>
        <taxon>Oceanospirillales</taxon>
        <taxon>Zooshikellaceae</taxon>
        <taxon>Zooshikella</taxon>
    </lineage>
</organism>
<feature type="signal peptide" evidence="1">
    <location>
        <begin position="1"/>
        <end position="20"/>
    </location>
</feature>
<evidence type="ECO:0000313" key="2">
    <source>
        <dbReference type="EMBL" id="MBU2713239.1"/>
    </source>
</evidence>
<feature type="chain" id="PRO_5046347338" description="Dienelactone hydrolase domain-containing protein" evidence="1">
    <location>
        <begin position="21"/>
        <end position="117"/>
    </location>
</feature>
<sequence length="117" mass="13183">MLKKSIFLSLLLSFHAAALSQIGIETKTFTDNSRKRTFSAYILYPTNETNNPKTFAQNAAFWGFEAIEKSSISSKKLPLYIMVHGTSGNWRNLSWLASKLAKEGAIVISVYQWQCNT</sequence>
<comment type="caution">
    <text evidence="2">The sequence shown here is derived from an EMBL/GenBank/DDBJ whole genome shotgun (WGS) entry which is preliminary data.</text>
</comment>
<evidence type="ECO:0000256" key="1">
    <source>
        <dbReference type="SAM" id="SignalP"/>
    </source>
</evidence>
<gene>
    <name evidence="2" type="ORF">KCG35_19405</name>
</gene>
<accession>A0ABS5ZGP7</accession>
<dbReference type="Proteomes" id="UP000690515">
    <property type="component" value="Unassembled WGS sequence"/>
</dbReference>
<protein>
    <recommendedName>
        <fullName evidence="4">Dienelactone hydrolase domain-containing protein</fullName>
    </recommendedName>
</protein>
<evidence type="ECO:0000313" key="3">
    <source>
        <dbReference type="Proteomes" id="UP000690515"/>
    </source>
</evidence>
<keyword evidence="3" id="KW-1185">Reference proteome</keyword>
<keyword evidence="1" id="KW-0732">Signal</keyword>